<feature type="transmembrane region" description="Helical" evidence="1">
    <location>
        <begin position="216"/>
        <end position="249"/>
    </location>
</feature>
<organism evidence="3 4">
    <name type="scientific">Lysobacter antibioticus</name>
    <dbReference type="NCBI Taxonomy" id="84531"/>
    <lineage>
        <taxon>Bacteria</taxon>
        <taxon>Pseudomonadati</taxon>
        <taxon>Pseudomonadota</taxon>
        <taxon>Gammaproteobacteria</taxon>
        <taxon>Lysobacterales</taxon>
        <taxon>Lysobacteraceae</taxon>
        <taxon>Lysobacter</taxon>
    </lineage>
</organism>
<sequence>MNTTATTGSFARPDSALPQSIPDYLDRLRAALAGADKALIQDALYDAEEYLRSEMAENPGQSEAEVIAAVAGSYGAPDEVAEIYRDTEIKVQTALRPPAAKRRRSLLGRFFGVAAEPRTYAALFYMLFSLATGIFYFTWVSTGLSMSLGMLVLIVGIPLLILFVGSVRILSLVEGRLVEVMLGERMPRRPLYHNRERPILDRIKDMFTDPRTWGTLIYMLLMLPLGIAYFTVAVTGLSIGLTLVFLPIARLFGFEYGTVNIDGIDLLAQGEPWAWPVVMVLGVLTVFATLHIARFVGKFHGQLAKHLLVRSS</sequence>
<evidence type="ECO:0000259" key="2">
    <source>
        <dbReference type="Pfam" id="PF13796"/>
    </source>
</evidence>
<dbReference type="EMBL" id="CP011129">
    <property type="protein sequence ID" value="ALN81871.1"/>
    <property type="molecule type" value="Genomic_DNA"/>
</dbReference>
<dbReference type="Proteomes" id="UP000060787">
    <property type="component" value="Chromosome"/>
</dbReference>
<evidence type="ECO:0000313" key="3">
    <source>
        <dbReference type="EMBL" id="ALN81871.1"/>
    </source>
</evidence>
<protein>
    <submittedName>
        <fullName evidence="3">Sensor family protein</fullName>
    </submittedName>
</protein>
<dbReference type="PATRIC" id="fig|84531.8.peg.3766"/>
<feature type="transmembrane region" description="Helical" evidence="1">
    <location>
        <begin position="119"/>
        <end position="139"/>
    </location>
</feature>
<feature type="transmembrane region" description="Helical" evidence="1">
    <location>
        <begin position="273"/>
        <end position="296"/>
    </location>
</feature>
<dbReference type="InterPro" id="IPR025828">
    <property type="entry name" value="Put_sensor_dom"/>
</dbReference>
<proteinExistence type="predicted"/>
<feature type="domain" description="Putative sensor" evidence="2">
    <location>
        <begin position="125"/>
        <end position="308"/>
    </location>
</feature>
<keyword evidence="4" id="KW-1185">Reference proteome</keyword>
<keyword evidence="1" id="KW-1133">Transmembrane helix</keyword>
<keyword evidence="1" id="KW-0812">Transmembrane</keyword>
<gene>
    <name evidence="3" type="ORF">LA76x_3749</name>
</gene>
<reference evidence="3 4" key="1">
    <citation type="journal article" date="2015" name="BMC Genomics">
        <title>Comparative genomics and metabolic profiling of the genus Lysobacter.</title>
        <authorList>
            <person name="de Bruijn I."/>
            <person name="Cheng X."/>
            <person name="de Jager V."/>
            <person name="Exposito R.G."/>
            <person name="Watrous J."/>
            <person name="Patel N."/>
            <person name="Postma J."/>
            <person name="Dorrestein P.C."/>
            <person name="Kobayashi D."/>
            <person name="Raaijmakers J.M."/>
        </authorList>
    </citation>
    <scope>NUCLEOTIDE SEQUENCE [LARGE SCALE GENOMIC DNA]</scope>
    <source>
        <strain evidence="3 4">76</strain>
    </source>
</reference>
<dbReference type="Pfam" id="PF22564">
    <property type="entry name" value="HAAS"/>
    <property type="match status" value="1"/>
</dbReference>
<accession>A0A0S2FEB5</accession>
<dbReference type="AlphaFoldDB" id="A0A0S2FEB5"/>
<dbReference type="RefSeq" id="WP_057918791.1">
    <property type="nucleotide sequence ID" value="NZ_CP011129.1"/>
</dbReference>
<feature type="transmembrane region" description="Helical" evidence="1">
    <location>
        <begin position="145"/>
        <end position="167"/>
    </location>
</feature>
<name>A0A0S2FEB5_LYSAN</name>
<dbReference type="Pfam" id="PF13796">
    <property type="entry name" value="Sensor"/>
    <property type="match status" value="1"/>
</dbReference>
<dbReference type="KEGG" id="lab:LA76x_3749"/>
<evidence type="ECO:0000256" key="1">
    <source>
        <dbReference type="SAM" id="Phobius"/>
    </source>
</evidence>
<evidence type="ECO:0000313" key="4">
    <source>
        <dbReference type="Proteomes" id="UP000060787"/>
    </source>
</evidence>
<dbReference type="STRING" id="84531.LA76x_3749"/>
<keyword evidence="1" id="KW-0472">Membrane</keyword>